<dbReference type="KEGG" id="lez:GLE_2445"/>
<dbReference type="EMBL" id="CP013140">
    <property type="protein sequence ID" value="ALN57794.1"/>
    <property type="molecule type" value="Genomic_DNA"/>
</dbReference>
<evidence type="ECO:0000313" key="2">
    <source>
        <dbReference type="Proteomes" id="UP000061569"/>
    </source>
</evidence>
<dbReference type="Proteomes" id="UP000061569">
    <property type="component" value="Chromosome"/>
</dbReference>
<dbReference type="InterPro" id="IPR036412">
    <property type="entry name" value="HAD-like_sf"/>
</dbReference>
<dbReference type="AlphaFoldDB" id="A0A0S2DH72"/>
<dbReference type="PATRIC" id="fig|69.6.peg.2408"/>
<sequence length="152" mass="16320">MRIAFDIDGTLTPLGAGQFPAAPLPFPLRLLWREPLREGAAALMRELQADGHEVWVYTSSLRSPAYLRLWLRCAGIRLAGVVNGDAHAQALRGRAVAPSKFPPAFGIDVLVDDAAGVAMEGQTHGFRVVLVAPADRAWADKVRAACRAAPGR</sequence>
<dbReference type="SUPFAM" id="SSF56784">
    <property type="entry name" value="HAD-like"/>
    <property type="match status" value="1"/>
</dbReference>
<dbReference type="OrthoDB" id="5431593at2"/>
<dbReference type="STRING" id="69.GLE_2445"/>
<protein>
    <submittedName>
        <fullName evidence="1">Uncharacterized protein</fullName>
    </submittedName>
</protein>
<organism evidence="1 2">
    <name type="scientific">Lysobacter enzymogenes</name>
    <dbReference type="NCBI Taxonomy" id="69"/>
    <lineage>
        <taxon>Bacteria</taxon>
        <taxon>Pseudomonadati</taxon>
        <taxon>Pseudomonadota</taxon>
        <taxon>Gammaproteobacteria</taxon>
        <taxon>Lysobacterales</taxon>
        <taxon>Lysobacteraceae</taxon>
        <taxon>Lysobacter</taxon>
    </lineage>
</organism>
<proteinExistence type="predicted"/>
<evidence type="ECO:0000313" key="1">
    <source>
        <dbReference type="EMBL" id="ALN57794.1"/>
    </source>
</evidence>
<name>A0A0S2DH72_LYSEN</name>
<reference evidence="1 2" key="1">
    <citation type="submission" date="2015-11" db="EMBL/GenBank/DDBJ databases">
        <title>Genome sequences of Lysobacter enzymogenes strain C3 and Lysobacter antibioticus ATCC 29479.</title>
        <authorList>
            <person name="Kobayashi D.Y."/>
        </authorList>
    </citation>
    <scope>NUCLEOTIDE SEQUENCE [LARGE SCALE GENOMIC DNA]</scope>
    <source>
        <strain evidence="1 2">C3</strain>
    </source>
</reference>
<gene>
    <name evidence="1" type="ORF">GLE_2445</name>
</gene>
<accession>A0A0S2DH72</accession>